<dbReference type="AlphaFoldDB" id="A0A4Z0AIQ2"/>
<accession>A0A4Z0AIQ2</accession>
<evidence type="ECO:0000313" key="2">
    <source>
        <dbReference type="Proteomes" id="UP000297734"/>
    </source>
</evidence>
<sequence>MLCTARVLYFSMLVERVPADSVVARVKTDAVSPVLVDKILECRTLYRPFELFEPQTQGRLRRNVQRFVVVPAKQRLMDLDGQFAVCFRDGGTGVRPRLFVLVTGGRGDPMIGALGSRRCRIKGWTTDIVRDWYECVF</sequence>
<protein>
    <submittedName>
        <fullName evidence="1">Uncharacterized protein</fullName>
    </submittedName>
</protein>
<evidence type="ECO:0000313" key="1">
    <source>
        <dbReference type="EMBL" id="TFY86223.1"/>
    </source>
</evidence>
<organism evidence="1 2">
    <name type="scientific">Pseudomonas nabeulensis</name>
    <dbReference type="NCBI Taxonomy" id="2293833"/>
    <lineage>
        <taxon>Bacteria</taxon>
        <taxon>Pseudomonadati</taxon>
        <taxon>Pseudomonadota</taxon>
        <taxon>Gammaproteobacteria</taxon>
        <taxon>Pseudomonadales</taxon>
        <taxon>Pseudomonadaceae</taxon>
        <taxon>Pseudomonas</taxon>
    </lineage>
</organism>
<comment type="caution">
    <text evidence="1">The sequence shown here is derived from an EMBL/GenBank/DDBJ whole genome shotgun (WGS) entry which is preliminary data.</text>
</comment>
<dbReference type="Proteomes" id="UP000297734">
    <property type="component" value="Unassembled WGS sequence"/>
</dbReference>
<dbReference type="EMBL" id="QUZT01000085">
    <property type="protein sequence ID" value="TFY86223.1"/>
    <property type="molecule type" value="Genomic_DNA"/>
</dbReference>
<gene>
    <name evidence="1" type="ORF">DYL61_28210</name>
</gene>
<proteinExistence type="predicted"/>
<reference evidence="1 2" key="1">
    <citation type="journal article" date="2019" name="Syst. Appl. Microbiol.">
        <title>New species of pathogenic Pseudomonas isolated from citrus in Tunisia: Proposal of Pseudomonas kairouanensis sp. nov. and Pseudomonas nabeulensis sp. nov.</title>
        <authorList>
            <person name="Oueslati M."/>
            <person name="Mulet M."/>
            <person name="Gomila M."/>
            <person name="Berge O."/>
            <person name="Hajlaoui M.R."/>
            <person name="Lalucat J."/>
            <person name="Sadfi-Zouaoui N."/>
            <person name="Garcia-Valdes E."/>
        </authorList>
    </citation>
    <scope>NUCLEOTIDE SEQUENCE [LARGE SCALE GENOMIC DNA]</scope>
    <source>
        <strain evidence="1 2">E10B</strain>
    </source>
</reference>
<keyword evidence="2" id="KW-1185">Reference proteome</keyword>
<name>A0A4Z0AIQ2_9PSED</name>